<reference evidence="11" key="2">
    <citation type="submission" date="2016-11" db="UniProtKB">
        <authorList>
            <consortium name="WormBaseParasite"/>
        </authorList>
    </citation>
    <scope>IDENTIFICATION</scope>
</reference>
<keyword evidence="2" id="KW-0217">Developmental protein</keyword>
<evidence type="ECO:0000313" key="11">
    <source>
        <dbReference type="WBParaSite" id="EN70_11435"/>
    </source>
</evidence>
<keyword evidence="6" id="KW-0804">Transcription</keyword>
<feature type="compositionally biased region" description="Acidic residues" evidence="8">
    <location>
        <begin position="57"/>
        <end position="73"/>
    </location>
</feature>
<dbReference type="PROSITE" id="PS51818">
    <property type="entry name" value="HOMEO_PROSPERO"/>
    <property type="match status" value="1"/>
</dbReference>
<dbReference type="STRING" id="7209.A0A1I7V9U9"/>
<name>A0A1I7V9U9_LOALO</name>
<comment type="subcellular location">
    <subcellularLocation>
        <location evidence="1">Nucleus</location>
    </subcellularLocation>
</comment>
<feature type="domain" description="Prospero" evidence="9">
    <location>
        <begin position="475"/>
        <end position="633"/>
    </location>
</feature>
<keyword evidence="3" id="KW-0805">Transcription regulation</keyword>
<dbReference type="GO" id="GO:0010001">
    <property type="term" value="P:glial cell differentiation"/>
    <property type="evidence" value="ECO:0007669"/>
    <property type="project" value="UniProtKB-ARBA"/>
</dbReference>
<dbReference type="WBParaSite" id="EN70_11435">
    <property type="protein sequence ID" value="EN70_11435"/>
    <property type="gene ID" value="EN70_11435"/>
</dbReference>
<dbReference type="Gene3D" id="1.10.10.500">
    <property type="entry name" value="Homeo-prospero domain"/>
    <property type="match status" value="1"/>
</dbReference>
<reference evidence="10" key="1">
    <citation type="submission" date="2012-04" db="EMBL/GenBank/DDBJ databases">
        <title>The Genome Sequence of Loa loa.</title>
        <authorList>
            <consortium name="The Broad Institute Genome Sequencing Platform"/>
            <consortium name="Broad Institute Genome Sequencing Center for Infectious Disease"/>
            <person name="Nutman T.B."/>
            <person name="Fink D.L."/>
            <person name="Russ C."/>
            <person name="Young S."/>
            <person name="Zeng Q."/>
            <person name="Gargeya S."/>
            <person name="Alvarado L."/>
            <person name="Berlin A."/>
            <person name="Chapman S.B."/>
            <person name="Chen Z."/>
            <person name="Freedman E."/>
            <person name="Gellesch M."/>
            <person name="Goldberg J."/>
            <person name="Griggs A."/>
            <person name="Gujja S."/>
            <person name="Heilman E.R."/>
            <person name="Heiman D."/>
            <person name="Howarth C."/>
            <person name="Mehta T."/>
            <person name="Neiman D."/>
            <person name="Pearson M."/>
            <person name="Roberts A."/>
            <person name="Saif S."/>
            <person name="Shea T."/>
            <person name="Shenoy N."/>
            <person name="Sisk P."/>
            <person name="Stolte C."/>
            <person name="Sykes S."/>
            <person name="White J."/>
            <person name="Yandava C."/>
            <person name="Haas B."/>
            <person name="Henn M.R."/>
            <person name="Nusbaum C."/>
            <person name="Birren B."/>
        </authorList>
    </citation>
    <scope>NUCLEOTIDE SEQUENCE [LARGE SCALE GENOMIC DNA]</scope>
</reference>
<evidence type="ECO:0000256" key="3">
    <source>
        <dbReference type="ARBA" id="ARBA00023015"/>
    </source>
</evidence>
<dbReference type="InterPro" id="IPR023082">
    <property type="entry name" value="Homeo_prospero_dom"/>
</dbReference>
<dbReference type="InterPro" id="IPR037131">
    <property type="entry name" value="Homeo_prospero_dom_sf"/>
</dbReference>
<keyword evidence="7" id="KW-0539">Nucleus</keyword>
<dbReference type="GO" id="GO:0000981">
    <property type="term" value="F:DNA-binding transcription factor activity, RNA polymerase II-specific"/>
    <property type="evidence" value="ECO:0007669"/>
    <property type="project" value="TreeGrafter"/>
</dbReference>
<keyword evidence="5" id="KW-0371">Homeobox</keyword>
<evidence type="ECO:0000259" key="9">
    <source>
        <dbReference type="PROSITE" id="PS51818"/>
    </source>
</evidence>
<organism evidence="10 11">
    <name type="scientific">Loa loa</name>
    <name type="common">Eye worm</name>
    <name type="synonym">Filaria loa</name>
    <dbReference type="NCBI Taxonomy" id="7209"/>
    <lineage>
        <taxon>Eukaryota</taxon>
        <taxon>Metazoa</taxon>
        <taxon>Ecdysozoa</taxon>
        <taxon>Nematoda</taxon>
        <taxon>Chromadorea</taxon>
        <taxon>Rhabditida</taxon>
        <taxon>Spirurina</taxon>
        <taxon>Spiruromorpha</taxon>
        <taxon>Filarioidea</taxon>
        <taxon>Onchocercidae</taxon>
        <taxon>Loa</taxon>
    </lineage>
</organism>
<dbReference type="FunFam" id="1.10.10.500:FF:000002">
    <property type="entry name" value="Prospero homeobox 3"/>
    <property type="match status" value="1"/>
</dbReference>
<evidence type="ECO:0000256" key="2">
    <source>
        <dbReference type="ARBA" id="ARBA00022473"/>
    </source>
</evidence>
<feature type="compositionally biased region" description="Polar residues" evidence="8">
    <location>
        <begin position="76"/>
        <end position="88"/>
    </location>
</feature>
<evidence type="ECO:0000256" key="1">
    <source>
        <dbReference type="ARBA" id="ARBA00004123"/>
    </source>
</evidence>
<keyword evidence="10" id="KW-1185">Reference proteome</keyword>
<dbReference type="PANTHER" id="PTHR12198">
    <property type="entry name" value="HOMEOBOX PROTEIN PROSPERO/PROX-1/CEH-26"/>
    <property type="match status" value="1"/>
</dbReference>
<dbReference type="GO" id="GO:0048468">
    <property type="term" value="P:cell development"/>
    <property type="evidence" value="ECO:0007669"/>
    <property type="project" value="UniProtKB-ARBA"/>
</dbReference>
<dbReference type="InterPro" id="IPR039350">
    <property type="entry name" value="Prospero_homeodomain"/>
</dbReference>
<protein>
    <submittedName>
        <fullName evidence="11">Prospero domain-containing protein</fullName>
    </submittedName>
</protein>
<evidence type="ECO:0000256" key="8">
    <source>
        <dbReference type="SAM" id="MobiDB-lite"/>
    </source>
</evidence>
<sequence length="634" mass="70887">MQPLFRYSVIEILIFQEFVTSTNIQSSITHMNDDVKTSSDYYKNETLATVINPVNDGGDDDDGDDDDDDDDGDGVGTTTMTIDGQSCKLNVDDDKIDDNGTTSYLKEENSMSETSPTPSVSFTGGGCGNSGNSGSSSSRRKCFAPQRQPIDIDDECNPQIEQNEDLLEDDKTVNKGNIEKSPEAKVINEAPKNVLAASLAANINPQNRVQEMIDIQKRIYSNWIEQQKKLLGVNNEEQKRAQIQLIQQQIQRDYAKLAHSLKQELINGLNSSVDKIIAEFIAAEAAISAQRTTAALVEQQREQAASVVINRNPFLFHPLYHSFNGQSGPFPNPFIQNNLPLTPPSHHPPGIFPAASAPRTTFNPFVPHLKAASPATAAFRKMDDLSSFAPRKKRSKVTDSSRINKIQPIAAANREVSSLPNSARSSPQLSSYFPPTMVGHPLYGGGTFGTDDQDSPINSDDASDCGPYDGSIGGSSTLTPMHLRKAKLMFFYTRYPNSALLKSYFPDIRFNKNNTAQLVKWFSNFREFFYNQMDKYARNYLAEGIKNKDDIIVTPESEIYKSLNQHYNRNNHIQPPERLSLVIQETLREFFCAVQSGRDAEPSWKKTIYKVINRMDDPIPEYFKDPNFLERLEG</sequence>
<dbReference type="AlphaFoldDB" id="A0A1I7V9U9"/>
<dbReference type="PANTHER" id="PTHR12198:SF0">
    <property type="entry name" value="HOMEOBOX PROTEIN PROSPERO"/>
    <property type="match status" value="1"/>
</dbReference>
<dbReference type="SUPFAM" id="SSF46689">
    <property type="entry name" value="Homeodomain-like"/>
    <property type="match status" value="1"/>
</dbReference>
<evidence type="ECO:0000313" key="10">
    <source>
        <dbReference type="Proteomes" id="UP000095285"/>
    </source>
</evidence>
<feature type="region of interest" description="Disordered" evidence="8">
    <location>
        <begin position="51"/>
        <end position="143"/>
    </location>
</feature>
<evidence type="ECO:0000256" key="4">
    <source>
        <dbReference type="ARBA" id="ARBA00023125"/>
    </source>
</evidence>
<dbReference type="Proteomes" id="UP000095285">
    <property type="component" value="Unassembled WGS sequence"/>
</dbReference>
<proteinExistence type="predicted"/>
<dbReference type="eggNOG" id="KOG3779">
    <property type="taxonomic scope" value="Eukaryota"/>
</dbReference>
<accession>A0A1I7V9U9</accession>
<dbReference type="GO" id="GO:0005634">
    <property type="term" value="C:nucleus"/>
    <property type="evidence" value="ECO:0007669"/>
    <property type="project" value="UniProtKB-SubCell"/>
</dbReference>
<evidence type="ECO:0000256" key="7">
    <source>
        <dbReference type="ARBA" id="ARBA00023242"/>
    </source>
</evidence>
<evidence type="ECO:0000256" key="5">
    <source>
        <dbReference type="ARBA" id="ARBA00023155"/>
    </source>
</evidence>
<dbReference type="GO" id="GO:0000978">
    <property type="term" value="F:RNA polymerase II cis-regulatory region sequence-specific DNA binding"/>
    <property type="evidence" value="ECO:0007669"/>
    <property type="project" value="TreeGrafter"/>
</dbReference>
<dbReference type="InterPro" id="IPR009057">
    <property type="entry name" value="Homeodomain-like_sf"/>
</dbReference>
<evidence type="ECO:0000256" key="6">
    <source>
        <dbReference type="ARBA" id="ARBA00023163"/>
    </source>
</evidence>
<feature type="compositionally biased region" description="Polar residues" evidence="8">
    <location>
        <begin position="111"/>
        <end position="122"/>
    </location>
</feature>
<dbReference type="Pfam" id="PF05044">
    <property type="entry name" value="HPD"/>
    <property type="match status" value="1"/>
</dbReference>
<keyword evidence="4" id="KW-0238">DNA-binding</keyword>